<evidence type="ECO:0000256" key="16">
    <source>
        <dbReference type="SAM" id="Phobius"/>
    </source>
</evidence>
<comment type="pathway">
    <text evidence="3">Protein modification; peptidyl-diphthamide biosynthesis.</text>
</comment>
<keyword evidence="12 16" id="KW-0472">Membrane</keyword>
<feature type="binding site" evidence="14">
    <location>
        <position position="114"/>
    </location>
    <ligand>
        <name>FAD</name>
        <dbReference type="ChEBI" id="CHEBI:57692"/>
    </ligand>
</feature>
<feature type="domain" description="FAD-binding FR-type" evidence="17">
    <location>
        <begin position="58"/>
        <end position="163"/>
    </location>
</feature>
<dbReference type="Proteomes" id="UP000187283">
    <property type="component" value="Unassembled WGS sequence"/>
</dbReference>
<keyword evidence="10 15" id="KW-0560">Oxidoreductase</keyword>
<evidence type="ECO:0000256" key="9">
    <source>
        <dbReference type="ARBA" id="ARBA00022989"/>
    </source>
</evidence>
<dbReference type="SUPFAM" id="SSF52343">
    <property type="entry name" value="Ferredoxin reductase-like, C-terminal NADP-linked domain"/>
    <property type="match status" value="1"/>
</dbReference>
<dbReference type="InterPro" id="IPR017927">
    <property type="entry name" value="FAD-bd_FR_type"/>
</dbReference>
<evidence type="ECO:0000256" key="8">
    <source>
        <dbReference type="ARBA" id="ARBA00022827"/>
    </source>
</evidence>
<comment type="cofactor">
    <cofactor evidence="1 14 15">
        <name>FAD</name>
        <dbReference type="ChEBI" id="CHEBI:57692"/>
    </cofactor>
</comment>
<dbReference type="Pfam" id="PF00970">
    <property type="entry name" value="FAD_binding_6"/>
    <property type="match status" value="1"/>
</dbReference>
<feature type="transmembrane region" description="Helical" evidence="16">
    <location>
        <begin position="16"/>
        <end position="35"/>
    </location>
</feature>
<name>A0A1R1X1K8_9FUNG</name>
<dbReference type="EC" id="1.6.2.2" evidence="15"/>
<feature type="binding site" evidence="14">
    <location>
        <position position="139"/>
    </location>
    <ligand>
        <name>FAD</name>
        <dbReference type="ChEBI" id="CHEBI:57692"/>
    </ligand>
</feature>
<dbReference type="OrthoDB" id="432685at2759"/>
<evidence type="ECO:0000256" key="15">
    <source>
        <dbReference type="RuleBase" id="RU361226"/>
    </source>
</evidence>
<comment type="catalytic activity">
    <reaction evidence="13">
        <text>2 Fe(3+)-[Dph3] + NADH = 2 Fe(2+)-[Dph3] + NAD(+) + H(+)</text>
        <dbReference type="Rhea" id="RHEA:71231"/>
        <dbReference type="Rhea" id="RHEA-COMP:18002"/>
        <dbReference type="Rhea" id="RHEA-COMP:18003"/>
        <dbReference type="ChEBI" id="CHEBI:15378"/>
        <dbReference type="ChEBI" id="CHEBI:29033"/>
        <dbReference type="ChEBI" id="CHEBI:29034"/>
        <dbReference type="ChEBI" id="CHEBI:57540"/>
        <dbReference type="ChEBI" id="CHEBI:57945"/>
        <dbReference type="ChEBI" id="CHEBI:83228"/>
    </reaction>
    <physiologicalReaction direction="left-to-right" evidence="13">
        <dbReference type="Rhea" id="RHEA:71232"/>
    </physiologicalReaction>
</comment>
<evidence type="ECO:0000256" key="12">
    <source>
        <dbReference type="ARBA" id="ARBA00023136"/>
    </source>
</evidence>
<evidence type="ECO:0000256" key="3">
    <source>
        <dbReference type="ARBA" id="ARBA00005156"/>
    </source>
</evidence>
<keyword evidence="11 15" id="KW-0520">NAD</keyword>
<dbReference type="CDD" id="cd06183">
    <property type="entry name" value="cyt_b5_reduct_like"/>
    <property type="match status" value="1"/>
</dbReference>
<comment type="catalytic activity">
    <reaction evidence="15">
        <text>2 Fe(III)-[cytochrome b5] + NADH = 2 Fe(II)-[cytochrome b5] + NAD(+) + H(+)</text>
        <dbReference type="Rhea" id="RHEA:46680"/>
        <dbReference type="Rhea" id="RHEA-COMP:10438"/>
        <dbReference type="Rhea" id="RHEA-COMP:10439"/>
        <dbReference type="ChEBI" id="CHEBI:15378"/>
        <dbReference type="ChEBI" id="CHEBI:29033"/>
        <dbReference type="ChEBI" id="CHEBI:29034"/>
        <dbReference type="ChEBI" id="CHEBI:57540"/>
        <dbReference type="ChEBI" id="CHEBI:57945"/>
        <dbReference type="EC" id="1.6.2.2"/>
    </reaction>
</comment>
<dbReference type="GO" id="GO:0022900">
    <property type="term" value="P:electron transport chain"/>
    <property type="evidence" value="ECO:0007669"/>
    <property type="project" value="TreeGrafter"/>
</dbReference>
<dbReference type="InterPro" id="IPR017938">
    <property type="entry name" value="Riboflavin_synthase-like_b-brl"/>
</dbReference>
<evidence type="ECO:0000256" key="4">
    <source>
        <dbReference type="ARBA" id="ARBA00006105"/>
    </source>
</evidence>
<dbReference type="PRINTS" id="PR00406">
    <property type="entry name" value="CYTB5RDTASE"/>
</dbReference>
<keyword evidence="19" id="KW-1185">Reference proteome</keyword>
<dbReference type="PROSITE" id="PS51384">
    <property type="entry name" value="FAD_FR"/>
    <property type="match status" value="1"/>
</dbReference>
<evidence type="ECO:0000256" key="14">
    <source>
        <dbReference type="PIRSR" id="PIRSR601834-1"/>
    </source>
</evidence>
<feature type="binding site" evidence="14">
    <location>
        <position position="129"/>
    </location>
    <ligand>
        <name>FAD</name>
        <dbReference type="ChEBI" id="CHEBI:57692"/>
    </ligand>
</feature>
<dbReference type="STRING" id="133412.A0A1R1X1K8"/>
<gene>
    <name evidence="18" type="ORF">AYI70_g11502</name>
</gene>
<dbReference type="InterPro" id="IPR001834">
    <property type="entry name" value="CBR-like"/>
</dbReference>
<dbReference type="InterPro" id="IPR039261">
    <property type="entry name" value="FNR_nucleotide-bd"/>
</dbReference>
<proteinExistence type="inferred from homology"/>
<feature type="binding site" evidence="14">
    <location>
        <position position="112"/>
    </location>
    <ligand>
        <name>FAD</name>
        <dbReference type="ChEBI" id="CHEBI:57692"/>
    </ligand>
</feature>
<evidence type="ECO:0000256" key="11">
    <source>
        <dbReference type="ARBA" id="ARBA00023027"/>
    </source>
</evidence>
<dbReference type="Pfam" id="PF00175">
    <property type="entry name" value="NAD_binding_1"/>
    <property type="match status" value="1"/>
</dbReference>
<comment type="caution">
    <text evidence="18">The sequence shown here is derived from an EMBL/GenBank/DDBJ whole genome shotgun (WGS) entry which is preliminary data.</text>
</comment>
<feature type="binding site" evidence="14">
    <location>
        <position position="131"/>
    </location>
    <ligand>
        <name>FAD</name>
        <dbReference type="ChEBI" id="CHEBI:57692"/>
    </ligand>
</feature>
<evidence type="ECO:0000256" key="13">
    <source>
        <dbReference type="ARBA" id="ARBA00049138"/>
    </source>
</evidence>
<evidence type="ECO:0000256" key="6">
    <source>
        <dbReference type="ARBA" id="ARBA00022692"/>
    </source>
</evidence>
<sequence length="304" mass="33379">MSFFQTSFSELLEKNGFTALLVLAVSTFIFANYFLNSDDEDSSAKQDEQTSLIALDKQIFKEFKLASKSQVNSNTVRLVFETENQDQVLGLAIGQCISVRVISGTDNKPAVRSYTPISRLDEQGKFELLVKVYPSGIASSYLGNMQVGDYLPVRGPKGNFSYTPSNKSHIIMLAGGSGITPMYQVLQHIAESPENDTTKFTLVYANVTYEDILLKDELDALSTNDRINVVYVLQTVPTSGNFVGHEGFITKDIIESCIGTATPSKQALLCGPPPMIKAMEAHLVALGFDTPNIVSKPTDQIFKF</sequence>
<dbReference type="GO" id="GO:0005741">
    <property type="term" value="C:mitochondrial outer membrane"/>
    <property type="evidence" value="ECO:0007669"/>
    <property type="project" value="UniProtKB-SubCell"/>
</dbReference>
<evidence type="ECO:0000256" key="10">
    <source>
        <dbReference type="ARBA" id="ARBA00023002"/>
    </source>
</evidence>
<dbReference type="AlphaFoldDB" id="A0A1R1X1K8"/>
<evidence type="ECO:0000313" key="18">
    <source>
        <dbReference type="EMBL" id="OMJ08515.1"/>
    </source>
</evidence>
<protein>
    <recommendedName>
        <fullName evidence="15">NADH-cytochrome b5 reductase</fullName>
        <ecNumber evidence="15">1.6.2.2</ecNumber>
    </recommendedName>
</protein>
<dbReference type="GO" id="GO:0090524">
    <property type="term" value="F:cytochrome-b5 reductase activity, acting on NADH"/>
    <property type="evidence" value="ECO:0007669"/>
    <property type="project" value="UniProtKB-EC"/>
</dbReference>
<dbReference type="PANTHER" id="PTHR19370">
    <property type="entry name" value="NADH-CYTOCHROME B5 REDUCTASE"/>
    <property type="match status" value="1"/>
</dbReference>
<dbReference type="EMBL" id="LSSN01005774">
    <property type="protein sequence ID" value="OMJ08515.1"/>
    <property type="molecule type" value="Genomic_DNA"/>
</dbReference>
<dbReference type="PRINTS" id="PR00371">
    <property type="entry name" value="FPNCR"/>
</dbReference>
<evidence type="ECO:0000256" key="5">
    <source>
        <dbReference type="ARBA" id="ARBA00022630"/>
    </source>
</evidence>
<comment type="similarity">
    <text evidence="4 15">Belongs to the flavoprotein pyridine nucleotide cytochrome reductase family.</text>
</comment>
<dbReference type="InterPro" id="IPR001433">
    <property type="entry name" value="OxRdtase_FAD/NAD-bd"/>
</dbReference>
<keyword evidence="6 16" id="KW-0812">Transmembrane</keyword>
<evidence type="ECO:0000259" key="17">
    <source>
        <dbReference type="PROSITE" id="PS51384"/>
    </source>
</evidence>
<comment type="subcellular location">
    <subcellularLocation>
        <location evidence="2">Mitochondrion outer membrane</location>
    </subcellularLocation>
</comment>
<keyword evidence="5 14" id="KW-0285">Flavoprotein</keyword>
<evidence type="ECO:0000256" key="2">
    <source>
        <dbReference type="ARBA" id="ARBA00004294"/>
    </source>
</evidence>
<evidence type="ECO:0000256" key="7">
    <source>
        <dbReference type="ARBA" id="ARBA00022787"/>
    </source>
</evidence>
<evidence type="ECO:0000313" key="19">
    <source>
        <dbReference type="Proteomes" id="UP000187283"/>
    </source>
</evidence>
<keyword evidence="8 14" id="KW-0274">FAD</keyword>
<evidence type="ECO:0000256" key="1">
    <source>
        <dbReference type="ARBA" id="ARBA00001974"/>
    </source>
</evidence>
<dbReference type="SUPFAM" id="SSF63380">
    <property type="entry name" value="Riboflavin synthase domain-like"/>
    <property type="match status" value="1"/>
</dbReference>
<dbReference type="PANTHER" id="PTHR19370:SF184">
    <property type="entry name" value="NADH-CYTOCHROME B5 REDUCTASE-LIKE"/>
    <property type="match status" value="1"/>
</dbReference>
<dbReference type="Gene3D" id="2.40.30.10">
    <property type="entry name" value="Translation factors"/>
    <property type="match status" value="1"/>
</dbReference>
<organism evidence="18 19">
    <name type="scientific">Smittium culicis</name>
    <dbReference type="NCBI Taxonomy" id="133412"/>
    <lineage>
        <taxon>Eukaryota</taxon>
        <taxon>Fungi</taxon>
        <taxon>Fungi incertae sedis</taxon>
        <taxon>Zoopagomycota</taxon>
        <taxon>Kickxellomycotina</taxon>
        <taxon>Harpellomycetes</taxon>
        <taxon>Harpellales</taxon>
        <taxon>Legeriomycetaceae</taxon>
        <taxon>Smittium</taxon>
    </lineage>
</organism>
<keyword evidence="9 16" id="KW-1133">Transmembrane helix</keyword>
<keyword evidence="7" id="KW-1000">Mitochondrion outer membrane</keyword>
<dbReference type="Gene3D" id="3.40.50.80">
    <property type="entry name" value="Nucleotide-binding domain of ferredoxin-NADP reductase (FNR) module"/>
    <property type="match status" value="1"/>
</dbReference>
<reference evidence="18 19" key="1">
    <citation type="submission" date="2017-01" db="EMBL/GenBank/DDBJ databases">
        <authorList>
            <person name="Mah S.A."/>
            <person name="Swanson W.J."/>
            <person name="Moy G.W."/>
            <person name="Vacquier V.D."/>
        </authorList>
    </citation>
    <scope>NUCLEOTIDE SEQUENCE [LARGE SCALE GENOMIC DNA]</scope>
    <source>
        <strain evidence="18 19">GSMNP</strain>
    </source>
</reference>
<accession>A0A1R1X1K8</accession>
<dbReference type="InterPro" id="IPR001709">
    <property type="entry name" value="Flavoprot_Pyr_Nucl_cyt_Rdtase"/>
</dbReference>
<dbReference type="FunFam" id="3.40.50.80:FF:000019">
    <property type="entry name" value="NADH-cytochrome b5 reductase"/>
    <property type="match status" value="1"/>
</dbReference>
<keyword evidence="7" id="KW-0496">Mitochondrion</keyword>
<feature type="binding site" evidence="14">
    <location>
        <position position="180"/>
    </location>
    <ligand>
        <name>FAD</name>
        <dbReference type="ChEBI" id="CHEBI:57692"/>
    </ligand>
</feature>
<dbReference type="InterPro" id="IPR008333">
    <property type="entry name" value="Cbr1-like_FAD-bd_dom"/>
</dbReference>